<dbReference type="RefSeq" id="WP_171415820.1">
    <property type="nucleotide sequence ID" value="NZ_JABFOR010000006.1"/>
</dbReference>
<dbReference type="Proteomes" id="UP000552038">
    <property type="component" value="Unassembled WGS sequence"/>
</dbReference>
<reference evidence="1 2" key="1">
    <citation type="submission" date="2020-05" db="EMBL/GenBank/DDBJ databases">
        <title>Whole genome sequencing and identification of novel metabolites from Paenibacillus alvei strain JR949.</title>
        <authorList>
            <person name="Rajendhran J."/>
            <person name="Sree Pranav P."/>
            <person name="Mahalakshmi B."/>
            <person name="Karthikeyan R."/>
        </authorList>
    </citation>
    <scope>NUCLEOTIDE SEQUENCE [LARGE SCALE GENOMIC DNA]</scope>
    <source>
        <strain evidence="1 2">JR949</strain>
    </source>
</reference>
<organism evidence="1 2">
    <name type="scientific">Paenibacillus alvei</name>
    <name type="common">Bacillus alvei</name>
    <dbReference type="NCBI Taxonomy" id="44250"/>
    <lineage>
        <taxon>Bacteria</taxon>
        <taxon>Bacillati</taxon>
        <taxon>Bacillota</taxon>
        <taxon>Bacilli</taxon>
        <taxon>Bacillales</taxon>
        <taxon>Paenibacillaceae</taxon>
        <taxon>Paenibacillus</taxon>
    </lineage>
</organism>
<sequence>MLSGIIAIVSQTMNDEFIRVASITYYQMVKLGFIIEQYQCGMKQAMIEIVLDLGYENVYLKGYLVADDFLVVIEDGIMWLYYVVPSYHTSLK</sequence>
<proteinExistence type="predicted"/>
<evidence type="ECO:0000313" key="2">
    <source>
        <dbReference type="Proteomes" id="UP000552038"/>
    </source>
</evidence>
<name>A0AAP6ZV65_PAEAL</name>
<evidence type="ECO:0000313" key="1">
    <source>
        <dbReference type="EMBL" id="NOJ70331.1"/>
    </source>
</evidence>
<dbReference type="EMBL" id="JABFOR010000006">
    <property type="protein sequence ID" value="NOJ70331.1"/>
    <property type="molecule type" value="Genomic_DNA"/>
</dbReference>
<comment type="caution">
    <text evidence="1">The sequence shown here is derived from an EMBL/GenBank/DDBJ whole genome shotgun (WGS) entry which is preliminary data.</text>
</comment>
<protein>
    <submittedName>
        <fullName evidence="1">Uncharacterized protein</fullName>
    </submittedName>
</protein>
<gene>
    <name evidence="1" type="ORF">HMI46_07165</name>
</gene>
<dbReference type="AlphaFoldDB" id="A0AAP6ZV65"/>
<accession>A0AAP6ZV65</accession>